<gene>
    <name evidence="2" type="ORF">Y10_32450</name>
</gene>
<dbReference type="SUPFAM" id="SSF50630">
    <property type="entry name" value="Acid proteases"/>
    <property type="match status" value="1"/>
</dbReference>
<evidence type="ECO:0000313" key="3">
    <source>
        <dbReference type="Proteomes" id="UP001143543"/>
    </source>
</evidence>
<reference evidence="2" key="1">
    <citation type="submission" date="2022-07" db="EMBL/GenBank/DDBJ databases">
        <title>Taxonomy of Novel Oxalotrophic and Methylotrophic Bacteria.</title>
        <authorList>
            <person name="Sahin N."/>
            <person name="Tani A."/>
        </authorList>
    </citation>
    <scope>NUCLEOTIDE SEQUENCE</scope>
    <source>
        <strain evidence="2">Y10</strain>
    </source>
</reference>
<accession>A0ABQ5MPH3</accession>
<evidence type="ECO:0000259" key="1">
    <source>
        <dbReference type="PROSITE" id="PS50106"/>
    </source>
</evidence>
<dbReference type="Pfam" id="PF13650">
    <property type="entry name" value="Asp_protease_2"/>
    <property type="match status" value="1"/>
</dbReference>
<dbReference type="SMART" id="SM00228">
    <property type="entry name" value="PDZ"/>
    <property type="match status" value="1"/>
</dbReference>
<dbReference type="InterPro" id="IPR021109">
    <property type="entry name" value="Peptidase_aspartic_dom_sf"/>
</dbReference>
<name>A0ABQ5MPH3_9FLAO</name>
<organism evidence="2 3">
    <name type="scientific">Neptunitalea lumnitzerae</name>
    <dbReference type="NCBI Taxonomy" id="2965509"/>
    <lineage>
        <taxon>Bacteria</taxon>
        <taxon>Pseudomonadati</taxon>
        <taxon>Bacteroidota</taxon>
        <taxon>Flavobacteriia</taxon>
        <taxon>Flavobacteriales</taxon>
        <taxon>Flavobacteriaceae</taxon>
        <taxon>Neptunitalea</taxon>
    </lineage>
</organism>
<dbReference type="PROSITE" id="PS50106">
    <property type="entry name" value="PDZ"/>
    <property type="match status" value="1"/>
</dbReference>
<dbReference type="SUPFAM" id="SSF50156">
    <property type="entry name" value="PDZ domain-like"/>
    <property type="match status" value="1"/>
</dbReference>
<feature type="domain" description="PDZ" evidence="1">
    <location>
        <begin position="367"/>
        <end position="409"/>
    </location>
</feature>
<dbReference type="Gene3D" id="2.40.70.10">
    <property type="entry name" value="Acid Proteases"/>
    <property type="match status" value="1"/>
</dbReference>
<dbReference type="EMBL" id="BRVO01000005">
    <property type="protein sequence ID" value="GLB50877.1"/>
    <property type="molecule type" value="Genomic_DNA"/>
</dbReference>
<dbReference type="Pfam" id="PF17820">
    <property type="entry name" value="PDZ_6"/>
    <property type="match status" value="1"/>
</dbReference>
<keyword evidence="3" id="KW-1185">Reference proteome</keyword>
<proteinExistence type="predicted"/>
<protein>
    <recommendedName>
        <fullName evidence="1">PDZ domain-containing protein</fullName>
    </recommendedName>
</protein>
<dbReference type="InterPro" id="IPR041489">
    <property type="entry name" value="PDZ_6"/>
</dbReference>
<evidence type="ECO:0000313" key="2">
    <source>
        <dbReference type="EMBL" id="GLB50877.1"/>
    </source>
</evidence>
<dbReference type="Gene3D" id="2.30.42.10">
    <property type="match status" value="1"/>
</dbReference>
<comment type="caution">
    <text evidence="2">The sequence shown here is derived from an EMBL/GenBank/DDBJ whole genome shotgun (WGS) entry which is preliminary data.</text>
</comment>
<dbReference type="InterPro" id="IPR001478">
    <property type="entry name" value="PDZ"/>
</dbReference>
<sequence length="438" mass="50017">MGVLLSISAQIYAQPFSFQSDKSYEEFHFKSKGNLIFLPVVVNGVEMNFILDSGVNKTVILSLSKVDSLPLNHVEEMFLTGLGSKEPFKVVYSENNTIKIGNLVDTHHEVFILIDEASDFSRFLGVEVHGIIGYDILKDFIVEIDYDKELIRFYPEEKYKKRKKRKEVELPIEFFKRKPYVTAEVGLADKELKQVTLLLDTGSSDAVWLFKSDTIQVTEPNFSDYLGVGLSGDIVGKRTKIPTFGLGGMFELNEVKCAFPDTEYMINLKRDDYSNGSIGAELLSRFLVTINYKEKWVRLRKGHHYKKPFYYNMSGIIVRHNGVRFVEEHISNGSRRYDQNASQGVTNTVNYTSFFQEQVQYHLTEAIEIAELREGSPAAIAGLRKGDVLLRINNKVITNQSMEEIQELLNTKPGKKIKLLVNRGGEEMKFVFILKKLL</sequence>
<dbReference type="InterPro" id="IPR036034">
    <property type="entry name" value="PDZ_sf"/>
</dbReference>
<dbReference type="Proteomes" id="UP001143543">
    <property type="component" value="Unassembled WGS sequence"/>
</dbReference>